<dbReference type="EMBL" id="CP021056">
    <property type="protein sequence ID" value="QXE21371.1"/>
    <property type="molecule type" value="Genomic_DNA"/>
</dbReference>
<accession>A0A975T4Q8</accession>
<proteinExistence type="predicted"/>
<dbReference type="Proteomes" id="UP000683511">
    <property type="component" value="Chromosome"/>
</dbReference>
<protein>
    <submittedName>
        <fullName evidence="1">Uncharacterized protein</fullName>
    </submittedName>
</protein>
<name>A0A975T4Q8_9NOST</name>
<dbReference type="KEGG" id="rsin:B6N60_00045"/>
<evidence type="ECO:0000313" key="1">
    <source>
        <dbReference type="EMBL" id="QXE21371.1"/>
    </source>
</evidence>
<sequence>MVNQIRFDNLPAIYHIFDCIDYLFRNIQDFTSDKDLTFGN</sequence>
<dbReference type="AlphaFoldDB" id="A0A975T4Q8"/>
<evidence type="ECO:0000313" key="2">
    <source>
        <dbReference type="Proteomes" id="UP000683511"/>
    </source>
</evidence>
<reference evidence="1" key="1">
    <citation type="submission" date="2017-04" db="EMBL/GenBank/DDBJ databases">
        <title>Genome deletions in a multicellular cyanobacterial endosymbiont for morphological adaptation in marine diatoms.</title>
        <authorList>
            <person name="Wang Y."/>
            <person name="Gao H."/>
            <person name="Li R."/>
            <person name="Xu X."/>
        </authorList>
    </citation>
    <scope>NUCLEOTIDE SEQUENCE</scope>
    <source>
        <strain evidence="1">FACHB 800</strain>
    </source>
</reference>
<gene>
    <name evidence="1" type="ORF">B6N60_00045</name>
</gene>
<organism evidence="1 2">
    <name type="scientific">Richelia sinica FACHB-800</name>
    <dbReference type="NCBI Taxonomy" id="1357546"/>
    <lineage>
        <taxon>Bacteria</taxon>
        <taxon>Bacillati</taxon>
        <taxon>Cyanobacteriota</taxon>
        <taxon>Cyanophyceae</taxon>
        <taxon>Nostocales</taxon>
        <taxon>Nostocaceae</taxon>
        <taxon>Richelia</taxon>
    </lineage>
</organism>
<keyword evidence="2" id="KW-1185">Reference proteome</keyword>